<dbReference type="PRINTS" id="PR00793">
    <property type="entry name" value="PROAMNOPTASE"/>
</dbReference>
<dbReference type="Gene3D" id="3.40.50.1820">
    <property type="entry name" value="alpha/beta hydrolase"/>
    <property type="match status" value="1"/>
</dbReference>
<dbReference type="GO" id="GO:0016020">
    <property type="term" value="C:membrane"/>
    <property type="evidence" value="ECO:0007669"/>
    <property type="project" value="TreeGrafter"/>
</dbReference>
<dbReference type="InterPro" id="IPR029058">
    <property type="entry name" value="AB_hydrolase_fold"/>
</dbReference>
<dbReference type="InterPro" id="IPR000073">
    <property type="entry name" value="AB_hydrolase_1"/>
</dbReference>
<feature type="chain" id="PRO_5012043720" description="AB hydrolase-1 domain-containing protein" evidence="3">
    <location>
        <begin position="26"/>
        <end position="328"/>
    </location>
</feature>
<keyword evidence="3" id="KW-0732">Signal</keyword>
<dbReference type="GO" id="GO:0006508">
    <property type="term" value="P:proteolysis"/>
    <property type="evidence" value="ECO:0007669"/>
    <property type="project" value="InterPro"/>
</dbReference>
<gene>
    <name evidence="5" type="ORF">CRI94_14250</name>
</gene>
<dbReference type="Pfam" id="PF00561">
    <property type="entry name" value="Abhydrolase_1"/>
    <property type="match status" value="1"/>
</dbReference>
<comment type="caution">
    <text evidence="5">The sequence shown here is derived from an EMBL/GenBank/DDBJ whole genome shotgun (WGS) entry which is preliminary data.</text>
</comment>
<evidence type="ECO:0000313" key="5">
    <source>
        <dbReference type="EMBL" id="PEN12671.1"/>
    </source>
</evidence>
<feature type="signal peptide" evidence="3">
    <location>
        <begin position="1"/>
        <end position="25"/>
    </location>
</feature>
<dbReference type="PANTHER" id="PTHR43798">
    <property type="entry name" value="MONOACYLGLYCEROL LIPASE"/>
    <property type="match status" value="1"/>
</dbReference>
<dbReference type="EMBL" id="PDEQ01000007">
    <property type="protein sequence ID" value="PEN12671.1"/>
    <property type="molecule type" value="Genomic_DNA"/>
</dbReference>
<name>A0A2A8CVP3_9BACT</name>
<dbReference type="InterPro" id="IPR002410">
    <property type="entry name" value="Peptidase_S33"/>
</dbReference>
<dbReference type="Proteomes" id="UP000220102">
    <property type="component" value="Unassembled WGS sequence"/>
</dbReference>
<evidence type="ECO:0000313" key="6">
    <source>
        <dbReference type="Proteomes" id="UP000220102"/>
    </source>
</evidence>
<keyword evidence="6" id="KW-1185">Reference proteome</keyword>
<evidence type="ECO:0000256" key="1">
    <source>
        <dbReference type="ARBA" id="ARBA00010088"/>
    </source>
</evidence>
<sequence>MRPRSRSQFAFALCIVLLLAGCVHPAIGQHLPDGADDWYLETSDETDLYVVECGTAAAPGDTVVVLHGGWGAEHSYLWPAIEPLADQYHVVFYDQRGSLRSPAPDSTISLQRFVADLEALRHELGQEQLTIFAHSMGSRLAYAYLNQHPEHLRRLVLAGPVVPTGFRAANPEKMRQAREQFVRWAKEREEAEIADEGLDRDSLSDREKTARWRIGFASGNIYHIERWRQLQGGRAFYNGNIARLINQNTPDRLRANQFETLKTSDIPVWVIIGDHDLVDFGLVGWPSVADTLERVEITTLENAGHNAWIDRPDAFRDALRRALRSPNE</sequence>
<comment type="similarity">
    <text evidence="1">Belongs to the peptidase S33 family.</text>
</comment>
<keyword evidence="2" id="KW-0378">Hydrolase</keyword>
<dbReference type="InterPro" id="IPR050266">
    <property type="entry name" value="AB_hydrolase_sf"/>
</dbReference>
<feature type="domain" description="AB hydrolase-1" evidence="4">
    <location>
        <begin position="62"/>
        <end position="312"/>
    </location>
</feature>
<dbReference type="RefSeq" id="WP_098077163.1">
    <property type="nucleotide sequence ID" value="NZ_PDEQ01000007.1"/>
</dbReference>
<dbReference type="SUPFAM" id="SSF53474">
    <property type="entry name" value="alpha/beta-Hydrolases"/>
    <property type="match status" value="1"/>
</dbReference>
<reference evidence="5 6" key="1">
    <citation type="submission" date="2017-10" db="EMBL/GenBank/DDBJ databases">
        <title>Draft genome of Longibacter Salinarum.</title>
        <authorList>
            <person name="Goh K.M."/>
            <person name="Shamsir M.S."/>
            <person name="Lim S.W."/>
        </authorList>
    </citation>
    <scope>NUCLEOTIDE SEQUENCE [LARGE SCALE GENOMIC DNA]</scope>
    <source>
        <strain evidence="5 6">KCTC 52045</strain>
    </source>
</reference>
<evidence type="ECO:0000256" key="2">
    <source>
        <dbReference type="ARBA" id="ARBA00022801"/>
    </source>
</evidence>
<evidence type="ECO:0000259" key="4">
    <source>
        <dbReference type="Pfam" id="PF00561"/>
    </source>
</evidence>
<organism evidence="5 6">
    <name type="scientific">Longibacter salinarum</name>
    <dbReference type="NCBI Taxonomy" id="1850348"/>
    <lineage>
        <taxon>Bacteria</taxon>
        <taxon>Pseudomonadati</taxon>
        <taxon>Rhodothermota</taxon>
        <taxon>Rhodothermia</taxon>
        <taxon>Rhodothermales</taxon>
        <taxon>Salisaetaceae</taxon>
        <taxon>Longibacter</taxon>
    </lineage>
</organism>
<dbReference type="GO" id="GO:0008233">
    <property type="term" value="F:peptidase activity"/>
    <property type="evidence" value="ECO:0007669"/>
    <property type="project" value="InterPro"/>
</dbReference>
<dbReference type="PROSITE" id="PS51257">
    <property type="entry name" value="PROKAR_LIPOPROTEIN"/>
    <property type="match status" value="1"/>
</dbReference>
<accession>A0A2A8CVP3</accession>
<evidence type="ECO:0000256" key="3">
    <source>
        <dbReference type="SAM" id="SignalP"/>
    </source>
</evidence>
<protein>
    <recommendedName>
        <fullName evidence="4">AB hydrolase-1 domain-containing protein</fullName>
    </recommendedName>
</protein>
<dbReference type="PANTHER" id="PTHR43798:SF31">
    <property type="entry name" value="AB HYDROLASE SUPERFAMILY PROTEIN YCLE"/>
    <property type="match status" value="1"/>
</dbReference>
<dbReference type="OrthoDB" id="9796770at2"/>
<dbReference type="AlphaFoldDB" id="A0A2A8CVP3"/>
<proteinExistence type="inferred from homology"/>